<name>A0A368TPE5_9GAMM</name>
<gene>
    <name evidence="1" type="ORF">DU506_18340</name>
</gene>
<keyword evidence="2" id="KW-1185">Reference proteome</keyword>
<protein>
    <submittedName>
        <fullName evidence="1">Uncharacterized protein</fullName>
    </submittedName>
</protein>
<evidence type="ECO:0000313" key="2">
    <source>
        <dbReference type="Proteomes" id="UP000253204"/>
    </source>
</evidence>
<organism evidence="1 2">
    <name type="scientific">Vreelandella rituensis</name>
    <dbReference type="NCBI Taxonomy" id="2282306"/>
    <lineage>
        <taxon>Bacteria</taxon>
        <taxon>Pseudomonadati</taxon>
        <taxon>Pseudomonadota</taxon>
        <taxon>Gammaproteobacteria</taxon>
        <taxon>Oceanospirillales</taxon>
        <taxon>Halomonadaceae</taxon>
        <taxon>Vreelandella</taxon>
    </lineage>
</organism>
<dbReference type="Proteomes" id="UP000253204">
    <property type="component" value="Unassembled WGS sequence"/>
</dbReference>
<sequence length="72" mass="8002">MTETAEQPAHKLNADQTVAVATDVFWNEDMTTCPRGAKVQLLGAGGVAVYGDYHGDPFWQAWCPLPKRRRKV</sequence>
<dbReference type="AlphaFoldDB" id="A0A368TPE5"/>
<accession>A0A368TPE5</accession>
<proteinExistence type="predicted"/>
<dbReference type="RefSeq" id="WP_114488317.1">
    <property type="nucleotide sequence ID" value="NZ_QPIJ01000065.1"/>
</dbReference>
<dbReference type="EMBL" id="QPIJ01000065">
    <property type="protein sequence ID" value="RCV86430.1"/>
    <property type="molecule type" value="Genomic_DNA"/>
</dbReference>
<reference evidence="1 2" key="1">
    <citation type="submission" date="2018-07" db="EMBL/GenBank/DDBJ databases">
        <title>Halomonas rutogse sp. nov., isolated from Lake TangqianCo on Tibetan Plateau.</title>
        <authorList>
            <person name="Lu H."/>
            <person name="Xing P."/>
            <person name="Wu Q."/>
        </authorList>
    </citation>
    <scope>NUCLEOTIDE SEQUENCE [LARGE SCALE GENOMIC DNA]</scope>
    <source>
        <strain evidence="1 2">TQ8S</strain>
    </source>
</reference>
<comment type="caution">
    <text evidence="1">The sequence shown here is derived from an EMBL/GenBank/DDBJ whole genome shotgun (WGS) entry which is preliminary data.</text>
</comment>
<evidence type="ECO:0000313" key="1">
    <source>
        <dbReference type="EMBL" id="RCV86430.1"/>
    </source>
</evidence>